<dbReference type="AlphaFoldDB" id="I0WJ33"/>
<dbReference type="EMBL" id="AJJU01000002">
    <property type="protein sequence ID" value="EID76399.1"/>
    <property type="molecule type" value="Genomic_DNA"/>
</dbReference>
<dbReference type="eggNOG" id="COG5505">
    <property type="taxonomic scope" value="Bacteria"/>
</dbReference>
<feature type="transmembrane region" description="Helical" evidence="1">
    <location>
        <begin position="298"/>
        <end position="316"/>
    </location>
</feature>
<organism evidence="2 3">
    <name type="scientific">Imtechella halotolerans K1</name>
    <dbReference type="NCBI Taxonomy" id="946077"/>
    <lineage>
        <taxon>Bacteria</taxon>
        <taxon>Pseudomonadati</taxon>
        <taxon>Bacteroidota</taxon>
        <taxon>Flavobacteriia</taxon>
        <taxon>Flavobacteriales</taxon>
        <taxon>Flavobacteriaceae</taxon>
        <taxon>Imtechella</taxon>
    </lineage>
</organism>
<dbReference type="PATRIC" id="fig|946077.3.peg.43"/>
<feature type="transmembrane region" description="Helical" evidence="1">
    <location>
        <begin position="168"/>
        <end position="189"/>
    </location>
</feature>
<dbReference type="InterPro" id="IPR008537">
    <property type="entry name" value="DUF819"/>
</dbReference>
<keyword evidence="1" id="KW-0472">Membrane</keyword>
<feature type="transmembrane region" description="Helical" evidence="1">
    <location>
        <begin position="355"/>
        <end position="376"/>
    </location>
</feature>
<keyword evidence="1" id="KW-1133">Transmembrane helix</keyword>
<dbReference type="Pfam" id="PF05684">
    <property type="entry name" value="DUF819"/>
    <property type="match status" value="1"/>
</dbReference>
<proteinExistence type="predicted"/>
<feature type="transmembrane region" description="Helical" evidence="1">
    <location>
        <begin position="38"/>
        <end position="61"/>
    </location>
</feature>
<keyword evidence="1" id="KW-0812">Transmembrane</keyword>
<comment type="caution">
    <text evidence="2">The sequence shown here is derived from an EMBL/GenBank/DDBJ whole genome shotgun (WGS) entry which is preliminary data.</text>
</comment>
<feature type="transmembrane region" description="Helical" evidence="1">
    <location>
        <begin position="6"/>
        <end position="26"/>
    </location>
</feature>
<feature type="transmembrane region" description="Helical" evidence="1">
    <location>
        <begin position="231"/>
        <end position="256"/>
    </location>
</feature>
<keyword evidence="3" id="KW-1185">Reference proteome</keyword>
<accession>I0WJ33</accession>
<dbReference type="RefSeq" id="WP_008236164.1">
    <property type="nucleotide sequence ID" value="NZ_AJJU01000002.1"/>
</dbReference>
<evidence type="ECO:0000313" key="3">
    <source>
        <dbReference type="Proteomes" id="UP000005938"/>
    </source>
</evidence>
<feature type="transmembrane region" description="Helical" evidence="1">
    <location>
        <begin position="328"/>
        <end position="348"/>
    </location>
</feature>
<feature type="transmembrane region" description="Helical" evidence="1">
    <location>
        <begin position="268"/>
        <end position="286"/>
    </location>
</feature>
<feature type="transmembrane region" description="Helical" evidence="1">
    <location>
        <begin position="382"/>
        <end position="409"/>
    </location>
</feature>
<feature type="transmembrane region" description="Helical" evidence="1">
    <location>
        <begin position="67"/>
        <end position="88"/>
    </location>
</feature>
<protein>
    <submittedName>
        <fullName evidence="2">Uncharacterized protein</fullName>
    </submittedName>
</protein>
<dbReference type="PANTHER" id="PTHR34289">
    <property type="entry name" value="PROTEIN, PUTATIVE (DUF819)-RELATED"/>
    <property type="match status" value="1"/>
</dbReference>
<evidence type="ECO:0000313" key="2">
    <source>
        <dbReference type="EMBL" id="EID76399.1"/>
    </source>
</evidence>
<gene>
    <name evidence="2" type="ORF">W5A_00210</name>
</gene>
<dbReference type="PANTHER" id="PTHR34289:SF8">
    <property type="entry name" value="DUF819 DOMAIN-CONTAINING PROTEIN"/>
    <property type="match status" value="1"/>
</dbReference>
<feature type="transmembrane region" description="Helical" evidence="1">
    <location>
        <begin position="100"/>
        <end position="122"/>
    </location>
</feature>
<sequence>MKHTPFITNDAVVFGMLAVILGFIFISSSSDKSFWKKFYGIVPSVLLCYFIPALLNTFGIVDGKSSQLYFVASRYLLPCSLILLTLSIDFKELRKLGNKALIMFFAGTLGIIIGGPLALYLVGSAFPEVLFSNGEPVWRGLTTIAGSWIGGGANQTAMYEVFDVSSGLFAQMIAVDVIIANIWMGFILYGSQKHAKIDAFLKADHTPIKKLERKLEDQQAGKSVPVTVPRLMTLLAIAFGVSGLSHFLADIIAPYFQENYPELSKYSLTSTFFWLIVIATTLGLFLSTTKVRKVESYGASKMGSVFLYILVASIGMHMDLGAILDNPILFLIGLVWVLIHVIVLLLVARIIRAPFFYVAVGSQANIGGAASAPIVAASFSPYLAPVGVLLAVLGYAVGTYGAYVCGLILSWTFSSI</sequence>
<name>I0WJ33_9FLAO</name>
<evidence type="ECO:0000256" key="1">
    <source>
        <dbReference type="SAM" id="Phobius"/>
    </source>
</evidence>
<dbReference type="STRING" id="946077.W5A_00210"/>
<dbReference type="Proteomes" id="UP000005938">
    <property type="component" value="Unassembled WGS sequence"/>
</dbReference>
<reference evidence="2 3" key="1">
    <citation type="journal article" date="2012" name="J. Bacteriol.">
        <title>Genome Sequence of the Halotolerant Bacterium Imtechella halotolerans K1T.</title>
        <authorList>
            <person name="Kumar S."/>
            <person name="Vikram S."/>
            <person name="Subramanian S."/>
            <person name="Raghava G.P."/>
            <person name="Pinnaka A.K."/>
        </authorList>
    </citation>
    <scope>NUCLEOTIDE SEQUENCE [LARGE SCALE GENOMIC DNA]</scope>
    <source>
        <strain evidence="2 3">K1</strain>
    </source>
</reference>